<evidence type="ECO:0000256" key="8">
    <source>
        <dbReference type="ARBA" id="ARBA00048668"/>
    </source>
</evidence>
<dbReference type="InterPro" id="IPR036068">
    <property type="entry name" value="Nicotinate_pribotase-like_C"/>
</dbReference>
<evidence type="ECO:0000256" key="1">
    <source>
        <dbReference type="ARBA" id="ARBA00004952"/>
    </source>
</evidence>
<dbReference type="CDD" id="cd01570">
    <property type="entry name" value="NAPRTase_A"/>
    <property type="match status" value="1"/>
</dbReference>
<dbReference type="InterPro" id="IPR040727">
    <property type="entry name" value="NAPRTase_N"/>
</dbReference>
<keyword evidence="14" id="KW-1185">Reference proteome</keyword>
<dbReference type="InterPro" id="IPR006405">
    <property type="entry name" value="Nic_PRibTrfase_pncB"/>
</dbReference>
<dbReference type="PANTHER" id="PTHR11098:SF8">
    <property type="entry name" value="NICOTINATE PHOSPHORIBOSYLTRANSFERASE PNCB1"/>
    <property type="match status" value="1"/>
</dbReference>
<evidence type="ECO:0000259" key="12">
    <source>
        <dbReference type="Pfam" id="PF17767"/>
    </source>
</evidence>
<evidence type="ECO:0000313" key="13">
    <source>
        <dbReference type="EMBL" id="PFG15942.1"/>
    </source>
</evidence>
<dbReference type="Gene3D" id="3.20.20.70">
    <property type="entry name" value="Aldolase class I"/>
    <property type="match status" value="1"/>
</dbReference>
<evidence type="ECO:0000256" key="7">
    <source>
        <dbReference type="ARBA" id="ARBA00022679"/>
    </source>
</evidence>
<feature type="region of interest" description="Disordered" evidence="10">
    <location>
        <begin position="414"/>
        <end position="457"/>
    </location>
</feature>
<accession>A0A2A9CQQ3</accession>
<dbReference type="InterPro" id="IPR041525">
    <property type="entry name" value="N/Namide_PRibTrfase"/>
</dbReference>
<feature type="domain" description="Nicotinate phosphoribosyltransferase N-terminal" evidence="12">
    <location>
        <begin position="16"/>
        <end position="139"/>
    </location>
</feature>
<proteinExistence type="inferred from homology"/>
<dbReference type="SUPFAM" id="SSF54675">
    <property type="entry name" value="Nicotinate/Quinolinate PRTase N-terminal domain-like"/>
    <property type="match status" value="1"/>
</dbReference>
<dbReference type="EC" id="6.3.4.21" evidence="3 9"/>
<dbReference type="Pfam" id="PF04095">
    <property type="entry name" value="NAPRTase"/>
    <property type="match status" value="1"/>
</dbReference>
<evidence type="ECO:0000256" key="3">
    <source>
        <dbReference type="ARBA" id="ARBA00013236"/>
    </source>
</evidence>
<evidence type="ECO:0000259" key="11">
    <source>
        <dbReference type="Pfam" id="PF04095"/>
    </source>
</evidence>
<comment type="function">
    <text evidence="9">Catalyzes the first step in the biosynthesis of NAD from nicotinic acid, the ATP-dependent synthesis of beta-nicotinate D-ribonucleotide from nicotinate and 5-phospho-D-ribose 1-phosphate.</text>
</comment>
<comment type="similarity">
    <text evidence="2 9">Belongs to the NAPRTase family.</text>
</comment>
<comment type="caution">
    <text evidence="13">The sequence shown here is derived from an EMBL/GenBank/DDBJ whole genome shotgun (WGS) entry which is preliminary data.</text>
</comment>
<dbReference type="UniPathway" id="UPA00253">
    <property type="reaction ID" value="UER00457"/>
</dbReference>
<evidence type="ECO:0000256" key="6">
    <source>
        <dbReference type="ARBA" id="ARBA00022642"/>
    </source>
</evidence>
<dbReference type="PANTHER" id="PTHR11098">
    <property type="entry name" value="NICOTINATE PHOSPHORIBOSYLTRANSFERASE"/>
    <property type="match status" value="1"/>
</dbReference>
<reference evidence="13 14" key="1">
    <citation type="submission" date="2017-10" db="EMBL/GenBank/DDBJ databases">
        <title>Sequencing the genomes of 1000 actinobacteria strains.</title>
        <authorList>
            <person name="Klenk H.-P."/>
        </authorList>
    </citation>
    <scope>NUCLEOTIDE SEQUENCE [LARGE SCALE GENOMIC DNA]</scope>
    <source>
        <strain evidence="13 14">DSM 15597</strain>
    </source>
</reference>
<evidence type="ECO:0000256" key="9">
    <source>
        <dbReference type="RuleBase" id="RU365100"/>
    </source>
</evidence>
<evidence type="ECO:0000256" key="10">
    <source>
        <dbReference type="SAM" id="MobiDB-lite"/>
    </source>
</evidence>
<dbReference type="OrthoDB" id="9770610at2"/>
<dbReference type="PIRSF" id="PIRSF000484">
    <property type="entry name" value="NAPRT"/>
    <property type="match status" value="1"/>
</dbReference>
<dbReference type="Proteomes" id="UP000226079">
    <property type="component" value="Unassembled WGS sequence"/>
</dbReference>
<dbReference type="NCBIfam" id="NF009131">
    <property type="entry name" value="PRK12484.1"/>
    <property type="match status" value="1"/>
</dbReference>
<dbReference type="GO" id="GO:0016757">
    <property type="term" value="F:glycosyltransferase activity"/>
    <property type="evidence" value="ECO:0007669"/>
    <property type="project" value="UniProtKB-KW"/>
</dbReference>
<dbReference type="AlphaFoldDB" id="A0A2A9CQQ3"/>
<keyword evidence="5 9" id="KW-0436">Ligase</keyword>
<organism evidence="13 14">
    <name type="scientific">Propionicimonas paludicola</name>
    <dbReference type="NCBI Taxonomy" id="185243"/>
    <lineage>
        <taxon>Bacteria</taxon>
        <taxon>Bacillati</taxon>
        <taxon>Actinomycetota</taxon>
        <taxon>Actinomycetes</taxon>
        <taxon>Propionibacteriales</taxon>
        <taxon>Nocardioidaceae</taxon>
        <taxon>Propionicimonas</taxon>
    </lineage>
</organism>
<feature type="domain" description="Nicotinate/nicotinamide phosphoribosyltransferase" evidence="11">
    <location>
        <begin position="161"/>
        <end position="317"/>
    </location>
</feature>
<keyword evidence="7 9" id="KW-0808">Transferase</keyword>
<comment type="pathway">
    <text evidence="1 9">Cofactor biosynthesis; NAD(+) biosynthesis; nicotinate D-ribonucleotide from nicotinate: step 1/1.</text>
</comment>
<comment type="PTM">
    <text evidence="9">Transiently phosphorylated on a His residue during the reaction cycle. Phosphorylation strongly increases the affinity for substrates and increases the rate of nicotinate D-ribonucleotide production. Dephosphorylation regenerates the low-affinity form of the enzyme, leading to product release.</text>
</comment>
<dbReference type="GO" id="GO:0005829">
    <property type="term" value="C:cytosol"/>
    <property type="evidence" value="ECO:0007669"/>
    <property type="project" value="TreeGrafter"/>
</dbReference>
<comment type="catalytic activity">
    <reaction evidence="8 9">
        <text>5-phospho-alpha-D-ribose 1-diphosphate + nicotinate + ATP + H2O = nicotinate beta-D-ribonucleotide + ADP + phosphate + diphosphate</text>
        <dbReference type="Rhea" id="RHEA:36163"/>
        <dbReference type="ChEBI" id="CHEBI:15377"/>
        <dbReference type="ChEBI" id="CHEBI:30616"/>
        <dbReference type="ChEBI" id="CHEBI:32544"/>
        <dbReference type="ChEBI" id="CHEBI:33019"/>
        <dbReference type="ChEBI" id="CHEBI:43474"/>
        <dbReference type="ChEBI" id="CHEBI:57502"/>
        <dbReference type="ChEBI" id="CHEBI:58017"/>
        <dbReference type="ChEBI" id="CHEBI:456216"/>
        <dbReference type="EC" id="6.3.4.21"/>
    </reaction>
</comment>
<sequence length="457" mass="49155">MTLLTSPSGALPSTALLTDHYELTMVRAAMRSKTAGRASVFELFARRLPEGRRYGVVAGVARALEAIQAFRFDESALNFLLEENVIDTDLADWLSRYKFRGDVWGYPEGEVYFPGSPLLVVEGSFAEAVLLETLLLSIYNYDCAVASAASRMTAMAGDRPCIEMGSRRTNEYAAVSAARAAYLAGFQATSNLEAGRSYGIPTTGTAAHSFTLLHDTEEEAFKAQLKTLGKSTTLLVDTYDIEEAVRTGVRLSKGKLGAIRLDSGDLAELATQVRALLDSLGATKTKIIVTSDLDEYQIAALRSAPVDGYGVGTSLVTGSGAPTCGFIYKLVARAESDAKDAPLIPVAKRSPEKATVGGRKYALRRLGPDGRAQAEVIGIGTPPVDDGNDRPLLVPLMSKGKVVYREPLEAARERHQQVRAELPLSASKMSKGEPSLPTLLLDEAGRTLESPYLRRPS</sequence>
<dbReference type="GO" id="GO:0034355">
    <property type="term" value="P:NAD+ biosynthetic process via the salvage pathway"/>
    <property type="evidence" value="ECO:0007669"/>
    <property type="project" value="TreeGrafter"/>
</dbReference>
<evidence type="ECO:0000256" key="5">
    <source>
        <dbReference type="ARBA" id="ARBA00022598"/>
    </source>
</evidence>
<dbReference type="EMBL" id="PDJC01000001">
    <property type="protein sequence ID" value="PFG15942.1"/>
    <property type="molecule type" value="Genomic_DNA"/>
</dbReference>
<dbReference type="Gene3D" id="3.20.140.10">
    <property type="entry name" value="nicotinate phosphoribosyltransferase"/>
    <property type="match status" value="1"/>
</dbReference>
<keyword evidence="6 9" id="KW-0662">Pyridine nucleotide biosynthesis</keyword>
<dbReference type="RefSeq" id="WP_098459529.1">
    <property type="nucleotide sequence ID" value="NZ_PDJC01000001.1"/>
</dbReference>
<dbReference type="NCBIfam" id="TIGR01513">
    <property type="entry name" value="NAPRTase_put"/>
    <property type="match status" value="1"/>
</dbReference>
<name>A0A2A9CQQ3_9ACTN</name>
<keyword evidence="4" id="KW-0597">Phosphoprotein</keyword>
<protein>
    <recommendedName>
        <fullName evidence="3 9">Nicotinate phosphoribosyltransferase</fullName>
        <ecNumber evidence="3 9">6.3.4.21</ecNumber>
    </recommendedName>
</protein>
<keyword evidence="13" id="KW-0328">Glycosyltransferase</keyword>
<dbReference type="InterPro" id="IPR007229">
    <property type="entry name" value="Nic_PRibTrfase-Fam"/>
</dbReference>
<dbReference type="GO" id="GO:0004516">
    <property type="term" value="F:nicotinate phosphoribosyltransferase activity"/>
    <property type="evidence" value="ECO:0007669"/>
    <property type="project" value="UniProtKB-UniRule"/>
</dbReference>
<evidence type="ECO:0000313" key="14">
    <source>
        <dbReference type="Proteomes" id="UP000226079"/>
    </source>
</evidence>
<dbReference type="NCBIfam" id="NF006698">
    <property type="entry name" value="PRK09243.1-5"/>
    <property type="match status" value="1"/>
</dbReference>
<evidence type="ECO:0000256" key="2">
    <source>
        <dbReference type="ARBA" id="ARBA00010897"/>
    </source>
</evidence>
<dbReference type="Pfam" id="PF17767">
    <property type="entry name" value="NAPRTase_N"/>
    <property type="match status" value="1"/>
</dbReference>
<dbReference type="SUPFAM" id="SSF51690">
    <property type="entry name" value="Nicotinate/Quinolinate PRTase C-terminal domain-like"/>
    <property type="match status" value="1"/>
</dbReference>
<dbReference type="InterPro" id="IPR013785">
    <property type="entry name" value="Aldolase_TIM"/>
</dbReference>
<gene>
    <name evidence="13" type="ORF">ATK74_0463</name>
</gene>
<evidence type="ECO:0000256" key="4">
    <source>
        <dbReference type="ARBA" id="ARBA00022553"/>
    </source>
</evidence>